<keyword evidence="2" id="KW-1185">Reference proteome</keyword>
<evidence type="ECO:0000313" key="2">
    <source>
        <dbReference type="Proteomes" id="UP000193498"/>
    </source>
</evidence>
<dbReference type="EMBL" id="MCFE01000362">
    <property type="protein sequence ID" value="ORX90728.1"/>
    <property type="molecule type" value="Genomic_DNA"/>
</dbReference>
<accession>A0A1Y1XYA0</accession>
<organism evidence="1 2">
    <name type="scientific">Basidiobolus meristosporus CBS 931.73</name>
    <dbReference type="NCBI Taxonomy" id="1314790"/>
    <lineage>
        <taxon>Eukaryota</taxon>
        <taxon>Fungi</taxon>
        <taxon>Fungi incertae sedis</taxon>
        <taxon>Zoopagomycota</taxon>
        <taxon>Entomophthoromycotina</taxon>
        <taxon>Basidiobolomycetes</taxon>
        <taxon>Basidiobolales</taxon>
        <taxon>Basidiobolaceae</taxon>
        <taxon>Basidiobolus</taxon>
    </lineage>
</organism>
<gene>
    <name evidence="1" type="ORF">K493DRAFT_339808</name>
</gene>
<name>A0A1Y1XYA0_9FUNG</name>
<sequence length="158" mass="18290">MPPYGSIPVSYNEILRQRFAKTDPNFNSEYRESVARRYREIFEQFKQTQLRLQKRIENVGLEKAIEEALGFKRMKQLKHDNVVYMRNGRLWTVNGNQPVELLDTAVVAGAIYKINIELFDLIEKLDGLEDFSGLLTGSDSFNLKDLTSTPSLDFGYVF</sequence>
<dbReference type="InParanoid" id="A0A1Y1XYA0"/>
<proteinExistence type="predicted"/>
<evidence type="ECO:0000313" key="1">
    <source>
        <dbReference type="EMBL" id="ORX90728.1"/>
    </source>
</evidence>
<protein>
    <submittedName>
        <fullName evidence="1">Uncharacterized protein</fullName>
    </submittedName>
</protein>
<dbReference type="AlphaFoldDB" id="A0A1Y1XYA0"/>
<dbReference type="Proteomes" id="UP000193498">
    <property type="component" value="Unassembled WGS sequence"/>
</dbReference>
<comment type="caution">
    <text evidence="1">The sequence shown here is derived from an EMBL/GenBank/DDBJ whole genome shotgun (WGS) entry which is preliminary data.</text>
</comment>
<reference evidence="1 2" key="1">
    <citation type="submission" date="2016-07" db="EMBL/GenBank/DDBJ databases">
        <title>Pervasive Adenine N6-methylation of Active Genes in Fungi.</title>
        <authorList>
            <consortium name="DOE Joint Genome Institute"/>
            <person name="Mondo S.J."/>
            <person name="Dannebaum R.O."/>
            <person name="Kuo R.C."/>
            <person name="Labutti K."/>
            <person name="Haridas S."/>
            <person name="Kuo A."/>
            <person name="Salamov A."/>
            <person name="Ahrendt S.R."/>
            <person name="Lipzen A."/>
            <person name="Sullivan W."/>
            <person name="Andreopoulos W.B."/>
            <person name="Clum A."/>
            <person name="Lindquist E."/>
            <person name="Daum C."/>
            <person name="Ramamoorthy G.K."/>
            <person name="Gryganskyi A."/>
            <person name="Culley D."/>
            <person name="Magnuson J.K."/>
            <person name="James T.Y."/>
            <person name="O'Malley M.A."/>
            <person name="Stajich J.E."/>
            <person name="Spatafora J.W."/>
            <person name="Visel A."/>
            <person name="Grigoriev I.V."/>
        </authorList>
    </citation>
    <scope>NUCLEOTIDE SEQUENCE [LARGE SCALE GENOMIC DNA]</scope>
    <source>
        <strain evidence="1 2">CBS 931.73</strain>
    </source>
</reference>